<keyword evidence="1" id="KW-0540">Nuclease</keyword>
<keyword evidence="2" id="KW-0378">Hydrolase</keyword>
<sequence length="119" mass="14258">MHFIVFDMEFNQDFSSLQNTKEKWPKYPFEIIQIGALKLDSDFNRIASFNRFVKPTFYEKVSSFITELTNITTEQLIEEQTFPEVYKCFIDFMGDCDSVFCVWGMSDIRELFKMWNIII</sequence>
<proteinExistence type="predicted"/>
<dbReference type="GO" id="GO:0003676">
    <property type="term" value="F:nucleic acid binding"/>
    <property type="evidence" value="ECO:0007669"/>
    <property type="project" value="InterPro"/>
</dbReference>
<evidence type="ECO:0000256" key="3">
    <source>
        <dbReference type="ARBA" id="ARBA00022839"/>
    </source>
</evidence>
<dbReference type="InterPro" id="IPR051274">
    <property type="entry name" value="3-5_Exoribonuclease"/>
</dbReference>
<dbReference type="EMBL" id="FQZS01000008">
    <property type="protein sequence ID" value="SHI80354.1"/>
    <property type="molecule type" value="Genomic_DNA"/>
</dbReference>
<dbReference type="PANTHER" id="PTHR23044">
    <property type="entry name" value="3'-5' EXONUCLEASE ERI1-RELATED"/>
    <property type="match status" value="1"/>
</dbReference>
<evidence type="ECO:0000256" key="1">
    <source>
        <dbReference type="ARBA" id="ARBA00022722"/>
    </source>
</evidence>
<dbReference type="InterPro" id="IPR013520">
    <property type="entry name" value="Ribonucl_H"/>
</dbReference>
<evidence type="ECO:0000313" key="5">
    <source>
        <dbReference type="EMBL" id="SHI80354.1"/>
    </source>
</evidence>
<evidence type="ECO:0000259" key="4">
    <source>
        <dbReference type="Pfam" id="PF00929"/>
    </source>
</evidence>
<dbReference type="InterPro" id="IPR047201">
    <property type="entry name" value="ERI-1_3'hExo-like"/>
</dbReference>
<name>A0A1M6E487_9FIRM</name>
<dbReference type="Gene3D" id="3.30.420.10">
    <property type="entry name" value="Ribonuclease H-like superfamily/Ribonuclease H"/>
    <property type="match status" value="1"/>
</dbReference>
<evidence type="ECO:0000313" key="6">
    <source>
        <dbReference type="Proteomes" id="UP000184442"/>
    </source>
</evidence>
<gene>
    <name evidence="5" type="ORF">SAMN02745176_01412</name>
</gene>
<organism evidence="5 6">
    <name type="scientific">Lutispora thermophila DSM 19022</name>
    <dbReference type="NCBI Taxonomy" id="1122184"/>
    <lineage>
        <taxon>Bacteria</taxon>
        <taxon>Bacillati</taxon>
        <taxon>Bacillota</taxon>
        <taxon>Clostridia</taxon>
        <taxon>Lutisporales</taxon>
        <taxon>Lutisporaceae</taxon>
        <taxon>Lutispora</taxon>
    </lineage>
</organism>
<dbReference type="RefSeq" id="WP_242944177.1">
    <property type="nucleotide sequence ID" value="NZ_FQZS01000008.1"/>
</dbReference>
<dbReference type="CDD" id="cd06133">
    <property type="entry name" value="ERI-1_3'hExo_like"/>
    <property type="match status" value="1"/>
</dbReference>
<reference evidence="5 6" key="1">
    <citation type="submission" date="2016-11" db="EMBL/GenBank/DDBJ databases">
        <authorList>
            <person name="Jaros S."/>
            <person name="Januszkiewicz K."/>
            <person name="Wedrychowicz H."/>
        </authorList>
    </citation>
    <scope>NUCLEOTIDE SEQUENCE [LARGE SCALE GENOMIC DNA]</scope>
    <source>
        <strain evidence="5 6">DSM 19022</strain>
    </source>
</reference>
<dbReference type="Pfam" id="PF00929">
    <property type="entry name" value="RNase_T"/>
    <property type="match status" value="1"/>
</dbReference>
<dbReference type="InterPro" id="IPR012337">
    <property type="entry name" value="RNaseH-like_sf"/>
</dbReference>
<dbReference type="Proteomes" id="UP000184442">
    <property type="component" value="Unassembled WGS sequence"/>
</dbReference>
<protein>
    <submittedName>
        <fullName evidence="5">Exonuclease</fullName>
    </submittedName>
</protein>
<dbReference type="SUPFAM" id="SSF53098">
    <property type="entry name" value="Ribonuclease H-like"/>
    <property type="match status" value="1"/>
</dbReference>
<accession>A0A1M6E487</accession>
<evidence type="ECO:0000256" key="2">
    <source>
        <dbReference type="ARBA" id="ARBA00022801"/>
    </source>
</evidence>
<dbReference type="STRING" id="1122184.SAMN02745176_01412"/>
<feature type="domain" description="Exonuclease" evidence="4">
    <location>
        <begin position="4"/>
        <end position="94"/>
    </location>
</feature>
<keyword evidence="6" id="KW-1185">Reference proteome</keyword>
<keyword evidence="3 5" id="KW-0269">Exonuclease</keyword>
<dbReference type="GO" id="GO:0000175">
    <property type="term" value="F:3'-5'-RNA exonuclease activity"/>
    <property type="evidence" value="ECO:0007669"/>
    <property type="project" value="InterPro"/>
</dbReference>
<dbReference type="PANTHER" id="PTHR23044:SF61">
    <property type="entry name" value="3'-5' EXORIBONUCLEASE 1-RELATED"/>
    <property type="match status" value="1"/>
</dbReference>
<dbReference type="InterPro" id="IPR036397">
    <property type="entry name" value="RNaseH_sf"/>
</dbReference>
<dbReference type="AlphaFoldDB" id="A0A1M6E487"/>